<dbReference type="InterPro" id="IPR025946">
    <property type="entry name" value="CABIT_dom"/>
</dbReference>
<name>A0A4U1FG89_MONMO</name>
<evidence type="ECO:0000256" key="3">
    <source>
        <dbReference type="SAM" id="MobiDB-lite"/>
    </source>
</evidence>
<reference evidence="6" key="1">
    <citation type="journal article" date="2019" name="IScience">
        <title>Narwhal Genome Reveals Long-Term Low Genetic Diversity despite Current Large Abundance Size.</title>
        <authorList>
            <person name="Westbury M.V."/>
            <person name="Petersen B."/>
            <person name="Garde E."/>
            <person name="Heide-Jorgensen M.P."/>
            <person name="Lorenzen E.D."/>
        </authorList>
    </citation>
    <scope>NUCLEOTIDE SEQUENCE [LARGE SCALE GENOMIC DNA]</scope>
</reference>
<dbReference type="PANTHER" id="PTHR14454:SF5">
    <property type="entry name" value="GRB2-ASSOCIATED AND REGULATOR OF MAPK PROTEIN 2"/>
    <property type="match status" value="1"/>
</dbReference>
<dbReference type="SUPFAM" id="SSF47769">
    <property type="entry name" value="SAM/Pointed domain"/>
    <property type="match status" value="1"/>
</dbReference>
<feature type="region of interest" description="Disordered" evidence="3">
    <location>
        <begin position="626"/>
        <end position="732"/>
    </location>
</feature>
<feature type="compositionally biased region" description="Pro residues" evidence="3">
    <location>
        <begin position="401"/>
        <end position="415"/>
    </location>
</feature>
<dbReference type="Pfam" id="PF12736">
    <property type="entry name" value="CABIT"/>
    <property type="match status" value="1"/>
</dbReference>
<feature type="region of interest" description="Disordered" evidence="3">
    <location>
        <begin position="387"/>
        <end position="437"/>
    </location>
</feature>
<proteinExistence type="inferred from homology"/>
<comment type="caution">
    <text evidence="5">The sequence shown here is derived from an EMBL/GenBank/DDBJ whole genome shotgun (WGS) entry which is preliminary data.</text>
</comment>
<keyword evidence="2" id="KW-0597">Phosphoprotein</keyword>
<protein>
    <recommendedName>
        <fullName evidence="4">CABIT domain-containing protein</fullName>
    </recommendedName>
</protein>
<accession>A0A4U1FG89</accession>
<feature type="compositionally biased region" description="Low complexity" evidence="3">
    <location>
        <begin position="689"/>
        <end position="714"/>
    </location>
</feature>
<evidence type="ECO:0000313" key="6">
    <source>
        <dbReference type="Proteomes" id="UP000308365"/>
    </source>
</evidence>
<feature type="region of interest" description="Disordered" evidence="3">
    <location>
        <begin position="580"/>
        <end position="607"/>
    </location>
</feature>
<dbReference type="Proteomes" id="UP000308365">
    <property type="component" value="Unassembled WGS sequence"/>
</dbReference>
<feature type="compositionally biased region" description="Low complexity" evidence="3">
    <location>
        <begin position="535"/>
        <end position="562"/>
    </location>
</feature>
<feature type="region of interest" description="Disordered" evidence="3">
    <location>
        <begin position="188"/>
        <end position="208"/>
    </location>
</feature>
<evidence type="ECO:0000313" key="5">
    <source>
        <dbReference type="EMBL" id="TKC48889.1"/>
    </source>
</evidence>
<dbReference type="InterPro" id="IPR052281">
    <property type="entry name" value="GAREM"/>
</dbReference>
<gene>
    <name evidence="5" type="ORF">EI555_007038</name>
</gene>
<dbReference type="CDD" id="cd09525">
    <property type="entry name" value="SAM_GAREM"/>
    <property type="match status" value="1"/>
</dbReference>
<dbReference type="InterPro" id="IPR013761">
    <property type="entry name" value="SAM/pointed_sf"/>
</dbReference>
<dbReference type="Gene3D" id="1.10.150.50">
    <property type="entry name" value="Transcription Factor, Ets-1"/>
    <property type="match status" value="1"/>
</dbReference>
<feature type="region of interest" description="Disordered" evidence="3">
    <location>
        <begin position="456"/>
        <end position="562"/>
    </location>
</feature>
<feature type="compositionally biased region" description="Low complexity" evidence="3">
    <location>
        <begin position="660"/>
        <end position="681"/>
    </location>
</feature>
<organism evidence="5 6">
    <name type="scientific">Monodon monoceros</name>
    <name type="common">Narwhal</name>
    <name type="synonym">Ceratodon monodon</name>
    <dbReference type="NCBI Taxonomy" id="40151"/>
    <lineage>
        <taxon>Eukaryota</taxon>
        <taxon>Metazoa</taxon>
        <taxon>Chordata</taxon>
        <taxon>Craniata</taxon>
        <taxon>Vertebrata</taxon>
        <taxon>Euteleostomi</taxon>
        <taxon>Mammalia</taxon>
        <taxon>Eutheria</taxon>
        <taxon>Laurasiatheria</taxon>
        <taxon>Artiodactyla</taxon>
        <taxon>Whippomorpha</taxon>
        <taxon>Cetacea</taxon>
        <taxon>Odontoceti</taxon>
        <taxon>Monodontidae</taxon>
        <taxon>Monodon</taxon>
    </lineage>
</organism>
<dbReference type="EMBL" id="RWIC01000140">
    <property type="protein sequence ID" value="TKC48889.1"/>
    <property type="molecule type" value="Genomic_DNA"/>
</dbReference>
<evidence type="ECO:0000259" key="4">
    <source>
        <dbReference type="Pfam" id="PF12736"/>
    </source>
</evidence>
<dbReference type="PANTHER" id="PTHR14454">
    <property type="entry name" value="GRB2-ASSOCIATED AND REGULATOR OF MAPK PROTEIN FAMILY MEMBER"/>
    <property type="match status" value="1"/>
</dbReference>
<evidence type="ECO:0000256" key="2">
    <source>
        <dbReference type="ARBA" id="ARBA00022553"/>
    </source>
</evidence>
<evidence type="ECO:0000256" key="1">
    <source>
        <dbReference type="ARBA" id="ARBA00006392"/>
    </source>
</evidence>
<comment type="similarity">
    <text evidence="1">Belongs to the GAREM family.</text>
</comment>
<feature type="domain" description="CABIT" evidence="4">
    <location>
        <begin position="29"/>
        <end position="312"/>
    </location>
</feature>
<dbReference type="AlphaFoldDB" id="A0A4U1FG89"/>
<sequence length="890" mass="94216">MEKLAAGLAGLRWSMGAFPLDLIVSRCRLPTLACLGPGEYAEGISERDILLIHSCRQWTTVTAHTLEEGHYVIGPKIDIPLQYPGKFKLLEQARDVREPVRYFSSVEEVASVFPDRIFVMEAITFSVKVVSGEFSEDSEVYNFTLHAGDELTLMGQAEILCAKTTKERSRFTTLLRKLGRAGALAGVGGGGGGGGGPGGTGAAGGSGGARPIKGKMPCLICMNHRTNESLSLPFQCQGRFSTRSPLELQMQEGEHTVRAIIERVRLPVNVLVPSRPPRNPYDLHPVREGHCYKLVSIISKTVVLGLALRREGPAPLHFLLLTDTPRFALPQGLLAGDPRVERLVRDSASYCRERFDPDEYSTAVREAPAELAEDCASPRRARLCLPAPPRALRPVRAPASGPGPGPGPPGPPGPPGDGDQEYVSPDWAGAPEPAAPPAEIPYEELWTHQAAEGFAEGRTRPLPGPDLISFGAAGPPRLEPEAAPPPVPPKSEAVKEECRLLNAPPVPPRGGSANGRLSGSPPVPPRFPKLQPVHSPSSSLSYYSSGLQDGAGSRSGSGSPSPDTYSLYCYPCTWGDCKVGESPSRPRPGPLPSTTQPSQASRALVEPLSSAAASLWGADTPVKTYHSCPPPFKPSHPQKRFAPLGALNPFSGPAYPPGPSAASSSGPTASSGPLATSSPAHSPGPGPPGQACSAAASSCCPTSSFSSSEPQTPALEPSDPFELGRGSSPEPELLRCQEPRAVRAPGPGLLPLGPPKAFEPEGLVLRQVPAPLSPVALQGPEAGRARLLLTQGRLEGPLASPQDGATGWGGRDASSWQPPADLSALSLEEVSRSLRFIGLSEDVVSFFARERIDGSIFVQLSEDILADDFHLTKLQVKKIMQFIKGWRPKI</sequence>